<evidence type="ECO:0000313" key="2">
    <source>
        <dbReference type="EMBL" id="KYD19996.1"/>
    </source>
</evidence>
<evidence type="ECO:0000313" key="3">
    <source>
        <dbReference type="Proteomes" id="UP000075683"/>
    </source>
</evidence>
<name>A0A150M6J1_9BACI</name>
<dbReference type="Proteomes" id="UP000075683">
    <property type="component" value="Unassembled WGS sequence"/>
</dbReference>
<feature type="transmembrane region" description="Helical" evidence="1">
    <location>
        <begin position="127"/>
        <end position="148"/>
    </location>
</feature>
<feature type="transmembrane region" description="Helical" evidence="1">
    <location>
        <begin position="208"/>
        <end position="225"/>
    </location>
</feature>
<reference evidence="2 3" key="1">
    <citation type="submission" date="2016-01" db="EMBL/GenBank/DDBJ databases">
        <title>Draft Genome Sequences of Seven Thermophilic Sporeformers Isolated from Foods.</title>
        <authorList>
            <person name="Berendsen E.M."/>
            <person name="Wells-Bennik M.H."/>
            <person name="Krawcyk A.O."/>
            <person name="De Jong A."/>
            <person name="Holsappel S."/>
            <person name="Eijlander R.T."/>
            <person name="Kuipers O.P."/>
        </authorList>
    </citation>
    <scope>NUCLEOTIDE SEQUENCE [LARGE SCALE GENOMIC DNA]</scope>
    <source>
        <strain evidence="2 3">B4135</strain>
    </source>
</reference>
<dbReference type="STRING" id="301148.B4135_0895"/>
<sequence length="512" mass="58836">MNGFPTFYIKAMIKNPIFFIYLSFVLFFVYFIKDSLHITIFRFVTLFFHGYICSNLFLLISAAWVISKQYETFVFLERDVLKKQWKLLFSAFIISSVVALLPMAAMIAFKNPLTDGSFLWKGLVHFFILWTISNMLAATIGTTIGILVRHRASILLSLLLYGFFLWKSMNMSFTYQAKLLNIFDDHMQAMTNTMSGTIFNLNYFLDKLFLILLMLFLLLITYSVYRKKKTAYILLAVLALLAMEGVVIYGEKHVQKIRVYPAAEFAHVPYAVQTYKMDLSLTNRLENTAELEMSFSAAGDNIKLLLDDCFTIDSVKVNDSLVKFTHKNNVLTISASYRPNETKKVVVSYGGDVQIEDELGVPIYYVTSDAVNLPGWLFAWYPTVPEPKPSYYDVRLDASTKIYSNLGIFTGETEREGETSSLSLFAGQYQTLKENGLTYILPINYNLENFQSRLDLLIQEKTKEKHRTLTTSDIQFLQDRAYKTVIVGSWPYNAKDGDIQLVGNTLFFNYME</sequence>
<evidence type="ECO:0000256" key="1">
    <source>
        <dbReference type="SAM" id="Phobius"/>
    </source>
</evidence>
<dbReference type="AlphaFoldDB" id="A0A150M6J1"/>
<feature type="transmembrane region" description="Helical" evidence="1">
    <location>
        <begin position="155"/>
        <end position="175"/>
    </location>
</feature>
<accession>A0A150M6J1</accession>
<feature type="transmembrane region" description="Helical" evidence="1">
    <location>
        <begin position="12"/>
        <end position="32"/>
    </location>
</feature>
<feature type="transmembrane region" description="Helical" evidence="1">
    <location>
        <begin position="87"/>
        <end position="107"/>
    </location>
</feature>
<keyword evidence="1" id="KW-1133">Transmembrane helix</keyword>
<keyword evidence="1" id="KW-0472">Membrane</keyword>
<feature type="transmembrane region" description="Helical" evidence="1">
    <location>
        <begin position="232"/>
        <end position="250"/>
    </location>
</feature>
<comment type="caution">
    <text evidence="2">The sequence shown here is derived from an EMBL/GenBank/DDBJ whole genome shotgun (WGS) entry which is preliminary data.</text>
</comment>
<protein>
    <submittedName>
        <fullName evidence="2">Uncharacterized protein</fullName>
    </submittedName>
</protein>
<feature type="transmembrane region" description="Helical" evidence="1">
    <location>
        <begin position="44"/>
        <end position="66"/>
    </location>
</feature>
<gene>
    <name evidence="2" type="ORF">B4135_0895</name>
</gene>
<keyword evidence="1" id="KW-0812">Transmembrane</keyword>
<proteinExistence type="predicted"/>
<dbReference type="EMBL" id="LQYT01000037">
    <property type="protein sequence ID" value="KYD19996.1"/>
    <property type="molecule type" value="Genomic_DNA"/>
</dbReference>
<organism evidence="2 3">
    <name type="scientific">Caldibacillus debilis</name>
    <dbReference type="NCBI Taxonomy" id="301148"/>
    <lineage>
        <taxon>Bacteria</taxon>
        <taxon>Bacillati</taxon>
        <taxon>Bacillota</taxon>
        <taxon>Bacilli</taxon>
        <taxon>Bacillales</taxon>
        <taxon>Bacillaceae</taxon>
        <taxon>Caldibacillus</taxon>
    </lineage>
</organism>